<dbReference type="AlphaFoldDB" id="A0A1L1PGS5"/>
<dbReference type="SUPFAM" id="SSF56935">
    <property type="entry name" value="Porins"/>
    <property type="match status" value="1"/>
</dbReference>
<organism evidence="3 4">
    <name type="scientific">Hydrogenophaga intermedia</name>
    <dbReference type="NCBI Taxonomy" id="65786"/>
    <lineage>
        <taxon>Bacteria</taxon>
        <taxon>Pseudomonadati</taxon>
        <taxon>Pseudomonadota</taxon>
        <taxon>Betaproteobacteria</taxon>
        <taxon>Burkholderiales</taxon>
        <taxon>Comamonadaceae</taxon>
        <taxon>Hydrogenophaga</taxon>
    </lineage>
</organism>
<feature type="signal peptide" evidence="2">
    <location>
        <begin position="1"/>
        <end position="18"/>
    </location>
</feature>
<feature type="region of interest" description="Disordered" evidence="1">
    <location>
        <begin position="216"/>
        <end position="243"/>
    </location>
</feature>
<evidence type="ECO:0008006" key="5">
    <source>
        <dbReference type="Google" id="ProtNLM"/>
    </source>
</evidence>
<keyword evidence="2" id="KW-0732">Signal</keyword>
<name>A0A1L1PGS5_HYDIT</name>
<reference evidence="4" key="2">
    <citation type="submission" date="2014-11" db="EMBL/GenBank/DDBJ databases">
        <title>Draft genome sequence of Hydrogenophaga intermedia S1.</title>
        <authorList>
            <person name="Gan H.M."/>
            <person name="Chew T.H."/>
            <person name="Stolz A."/>
        </authorList>
    </citation>
    <scope>NUCLEOTIDE SEQUENCE [LARGE SCALE GENOMIC DNA]</scope>
    <source>
        <strain evidence="4">S1</strain>
    </source>
</reference>
<dbReference type="RefSeq" id="WP_009515219.1">
    <property type="nucleotide sequence ID" value="NZ_CCAE010000017.1"/>
</dbReference>
<sequence length="387" mass="42976" precursor="true">MQNLLIGATALLAAAAQAQTSAPTEQWQFGAVLDATATSRALELGTRDQGLQLGHSDLTASGPVGRHLQAQITGVLETHDGELESAFEEAWLETRTLPLGLTARVGRFASQIGYLNQQHPHADDFVERPLLYRAFLGGHWNDDGVRLNLTLPTRLYWMVGAEAFRGRRLIAETDEPVNGAGAFTLTTKLGGDFDRSNSWQLGLSYLKSRRIAALDAHEEHGEHEAEEEGHEEEGHDDHAHHHHGAVFGGRHTWMVDATWKWAPAGNNSDQQVRVSVEAAQISGINRFASSQDRHKAYALSAVWRFHPNWETGVRFDRLRVAMPHGDHFHDGRLDETALMLAWKPSHGQSLRLQYTTQDRALGFEHPAKRAIQLQYVIAFGAHGAHSY</sequence>
<accession>A0A1L1PGS5</accession>
<gene>
    <name evidence="3" type="ORF">BN948_02382</name>
</gene>
<dbReference type="EMBL" id="CCAE010000017">
    <property type="protein sequence ID" value="CDN87954.1"/>
    <property type="molecule type" value="Genomic_DNA"/>
</dbReference>
<evidence type="ECO:0000256" key="1">
    <source>
        <dbReference type="SAM" id="MobiDB-lite"/>
    </source>
</evidence>
<dbReference type="InterPro" id="IPR023614">
    <property type="entry name" value="Porin_dom_sf"/>
</dbReference>
<dbReference type="Gene3D" id="2.40.160.10">
    <property type="entry name" value="Porin"/>
    <property type="match status" value="1"/>
</dbReference>
<protein>
    <recommendedName>
        <fullName evidence="5">Zinc-regulated TonB-dependent outer membrane receptor</fullName>
    </recommendedName>
</protein>
<dbReference type="Proteomes" id="UP000028878">
    <property type="component" value="Unassembled WGS sequence"/>
</dbReference>
<keyword evidence="4" id="KW-1185">Reference proteome</keyword>
<evidence type="ECO:0000313" key="4">
    <source>
        <dbReference type="Proteomes" id="UP000028878"/>
    </source>
</evidence>
<evidence type="ECO:0000313" key="3">
    <source>
        <dbReference type="EMBL" id="CDN87954.1"/>
    </source>
</evidence>
<proteinExistence type="predicted"/>
<reference evidence="4" key="1">
    <citation type="submission" date="2014-02" db="EMBL/GenBank/DDBJ databases">
        <authorList>
            <person name="Gan H."/>
        </authorList>
    </citation>
    <scope>NUCLEOTIDE SEQUENCE [LARGE SCALE GENOMIC DNA]</scope>
    <source>
        <strain evidence="4">S1</strain>
    </source>
</reference>
<feature type="chain" id="PRO_5009681421" description="Zinc-regulated TonB-dependent outer membrane receptor" evidence="2">
    <location>
        <begin position="19"/>
        <end position="387"/>
    </location>
</feature>
<evidence type="ECO:0000256" key="2">
    <source>
        <dbReference type="SAM" id="SignalP"/>
    </source>
</evidence>